<dbReference type="PANTHER" id="PTHR30344">
    <property type="entry name" value="6-PHOSPHOGLUCONOLACTONASE-RELATED"/>
    <property type="match status" value="1"/>
</dbReference>
<dbReference type="Gene3D" id="2.130.10.10">
    <property type="entry name" value="YVTN repeat-like/Quinoprotein amine dehydrogenase"/>
    <property type="match status" value="1"/>
</dbReference>
<organism evidence="2 3">
    <name type="scientific">Dactylosporangium fulvum</name>
    <dbReference type="NCBI Taxonomy" id="53359"/>
    <lineage>
        <taxon>Bacteria</taxon>
        <taxon>Bacillati</taxon>
        <taxon>Actinomycetota</taxon>
        <taxon>Actinomycetes</taxon>
        <taxon>Micromonosporales</taxon>
        <taxon>Micromonosporaceae</taxon>
        <taxon>Dactylosporangium</taxon>
    </lineage>
</organism>
<dbReference type="InterPro" id="IPR019405">
    <property type="entry name" value="Lactonase_7-beta_prop"/>
</dbReference>
<evidence type="ECO:0000313" key="3">
    <source>
        <dbReference type="Proteomes" id="UP001059617"/>
    </source>
</evidence>
<sequence length="330" mass="33945">MPDSLLALAGVAADGAPTLQLRSADGADLLSSTPLAATPGYLSWAADAGVLFVACTAGDEGILDAYRLDGAGFVPVDRAVSEPAAVHVAATADATRVVTAHYRSGATCCWTFTGDRLSLDETIAGSGSSVTPRQQSSHAHSALPLADGVLVADFGADAVRRYRFGPTGPHLAASWPAPPGSGPRHLARTGDTSVLVVCELASTVHRLDVGSLTELTAPVSTLPADYRDANQTSDIIVHAGTILVGNRGHNSVAALPPAGGRPRWTATRGWPRDLSTSPGGLLAVANEDTGWLETFRLAPDHTLAPLRQTAALAQAITVGYLTPSARSEQP</sequence>
<accession>A0ABY5VRG5</accession>
<dbReference type="InterPro" id="IPR011048">
    <property type="entry name" value="Haem_d1_sf"/>
</dbReference>
<dbReference type="SUPFAM" id="SSF51004">
    <property type="entry name" value="C-terminal (heme d1) domain of cytochrome cd1-nitrite reductase"/>
    <property type="match status" value="1"/>
</dbReference>
<keyword evidence="3" id="KW-1185">Reference proteome</keyword>
<proteinExistence type="inferred from homology"/>
<dbReference type="InterPro" id="IPR050282">
    <property type="entry name" value="Cycloisomerase_2"/>
</dbReference>
<evidence type="ECO:0000256" key="1">
    <source>
        <dbReference type="ARBA" id="ARBA00005564"/>
    </source>
</evidence>
<name>A0ABY5VRG5_9ACTN</name>
<evidence type="ECO:0000313" key="2">
    <source>
        <dbReference type="EMBL" id="UWP79782.1"/>
    </source>
</evidence>
<dbReference type="Pfam" id="PF10282">
    <property type="entry name" value="Lactonase"/>
    <property type="match status" value="1"/>
</dbReference>
<gene>
    <name evidence="2" type="ORF">Dfulv_32070</name>
</gene>
<comment type="similarity">
    <text evidence="1">Belongs to the cycloisomerase 2 family.</text>
</comment>
<protein>
    <submittedName>
        <fullName evidence="2">Lactonase family protein</fullName>
    </submittedName>
</protein>
<dbReference type="InterPro" id="IPR015943">
    <property type="entry name" value="WD40/YVTN_repeat-like_dom_sf"/>
</dbReference>
<reference evidence="2" key="1">
    <citation type="submission" date="2021-04" db="EMBL/GenBank/DDBJ databases">
        <authorList>
            <person name="Hartkoorn R.C."/>
            <person name="Beaudoing E."/>
            <person name="Hot D."/>
        </authorList>
    </citation>
    <scope>NUCLEOTIDE SEQUENCE</scope>
    <source>
        <strain evidence="2">NRRL B-16292</strain>
    </source>
</reference>
<reference evidence="2" key="2">
    <citation type="submission" date="2022-09" db="EMBL/GenBank/DDBJ databases">
        <title>Biosynthetic gene clusters of Dactylosporangioum fulvum.</title>
        <authorList>
            <person name="Caradec T."/>
        </authorList>
    </citation>
    <scope>NUCLEOTIDE SEQUENCE</scope>
    <source>
        <strain evidence="2">NRRL B-16292</strain>
    </source>
</reference>
<dbReference type="Proteomes" id="UP001059617">
    <property type="component" value="Chromosome"/>
</dbReference>
<dbReference type="EMBL" id="CP073720">
    <property type="protein sequence ID" value="UWP79782.1"/>
    <property type="molecule type" value="Genomic_DNA"/>
</dbReference>
<dbReference type="RefSeq" id="WP_259857540.1">
    <property type="nucleotide sequence ID" value="NZ_BAAAST010000001.1"/>
</dbReference>
<dbReference type="PANTHER" id="PTHR30344:SF1">
    <property type="entry name" value="6-PHOSPHOGLUCONOLACTONASE"/>
    <property type="match status" value="1"/>
</dbReference>